<accession>A0A7J7J2E9</accession>
<dbReference type="PANTHER" id="PTHR40743">
    <property type="entry name" value="NUCLEOTIDE-DIPHOSPHO-SUGAR TRANSFERASE CONTAINING PROTEIN"/>
    <property type="match status" value="1"/>
</dbReference>
<proteinExistence type="predicted"/>
<name>A0A7J7J2E9_BUGNE</name>
<dbReference type="OrthoDB" id="5977719at2759"/>
<dbReference type="PANTHER" id="PTHR40743:SF1">
    <property type="entry name" value="POSSIBLE GLYCOSYLTRANSFERASE"/>
    <property type="match status" value="1"/>
</dbReference>
<protein>
    <submittedName>
        <fullName evidence="2">Uncharacterized protein</fullName>
    </submittedName>
</protein>
<gene>
    <name evidence="2" type="ORF">EB796_021396</name>
</gene>
<keyword evidence="3" id="KW-1185">Reference proteome</keyword>
<evidence type="ECO:0000313" key="3">
    <source>
        <dbReference type="Proteomes" id="UP000593567"/>
    </source>
</evidence>
<keyword evidence="1" id="KW-0472">Membrane</keyword>
<keyword evidence="1" id="KW-0812">Transmembrane</keyword>
<evidence type="ECO:0000256" key="1">
    <source>
        <dbReference type="SAM" id="Phobius"/>
    </source>
</evidence>
<comment type="caution">
    <text evidence="2">The sequence shown here is derived from an EMBL/GenBank/DDBJ whole genome shotgun (WGS) entry which is preliminary data.</text>
</comment>
<reference evidence="2" key="1">
    <citation type="submission" date="2020-06" db="EMBL/GenBank/DDBJ databases">
        <title>Draft genome of Bugula neritina, a colonial animal packing powerful symbionts and potential medicines.</title>
        <authorList>
            <person name="Rayko M."/>
        </authorList>
    </citation>
    <scope>NUCLEOTIDE SEQUENCE [LARGE SCALE GENOMIC DNA]</scope>
    <source>
        <strain evidence="2">Kwan_BN1</strain>
    </source>
</reference>
<evidence type="ECO:0000313" key="2">
    <source>
        <dbReference type="EMBL" id="KAF6020329.1"/>
    </source>
</evidence>
<dbReference type="Proteomes" id="UP000593567">
    <property type="component" value="Unassembled WGS sequence"/>
</dbReference>
<feature type="transmembrane region" description="Helical" evidence="1">
    <location>
        <begin position="40"/>
        <end position="58"/>
    </location>
</feature>
<organism evidence="2 3">
    <name type="scientific">Bugula neritina</name>
    <name type="common">Brown bryozoan</name>
    <name type="synonym">Sertularia neritina</name>
    <dbReference type="NCBI Taxonomy" id="10212"/>
    <lineage>
        <taxon>Eukaryota</taxon>
        <taxon>Metazoa</taxon>
        <taxon>Spiralia</taxon>
        <taxon>Lophotrochozoa</taxon>
        <taxon>Bryozoa</taxon>
        <taxon>Gymnolaemata</taxon>
        <taxon>Cheilostomatida</taxon>
        <taxon>Flustrina</taxon>
        <taxon>Buguloidea</taxon>
        <taxon>Bugulidae</taxon>
        <taxon>Bugula</taxon>
    </lineage>
</organism>
<dbReference type="EMBL" id="VXIV02003181">
    <property type="protein sequence ID" value="KAF6020329.1"/>
    <property type="molecule type" value="Genomic_DNA"/>
</dbReference>
<keyword evidence="1" id="KW-1133">Transmembrane helix</keyword>
<dbReference type="AlphaFoldDB" id="A0A7J7J2E9"/>
<sequence>MHANQCFIHVINIIPMANSDRLELWSSIMRKRLWIYLFRNKLKVFTIIWILILSVNIYQQRKSQSTYIELDNAAEKSRHYKQSQLPETKTEPLRIKSANKEANSFQPFSPYDKPLDNSVYEHIPESFRTNHSTVKSITYSFSTTIRKEGPGFTLITMFNLFTGQAIEGYDKESLQNQINRNWEYLSTIKENINHGQIKRVVLLYADDNSIKVLYQQNWVNNSKIFPMKMPRLIHMSDFFNISSIHLLDEPVIAANGDILIGENFDQIDTIRLRDTKTLYTLTRHGNRGIGDCVAQSMCLMKYYGSHDTHIFRLKSPVPATALQHLNYPVNLQQAENGMIGILKTELKFTVYNPCPILKTYHIHCSQIAKRLKKGQNSIRDSPWNIRIIKTSRPIHSLKYGP</sequence>